<comment type="caution">
    <text evidence="2">The sequence shown here is derived from an EMBL/GenBank/DDBJ whole genome shotgun (WGS) entry which is preliminary data.</text>
</comment>
<name>A0ABX0LM41_9BURK</name>
<feature type="chain" id="PRO_5047425474" evidence="1">
    <location>
        <begin position="20"/>
        <end position="204"/>
    </location>
</feature>
<gene>
    <name evidence="2" type="ORF">F0185_16005</name>
</gene>
<evidence type="ECO:0000313" key="2">
    <source>
        <dbReference type="EMBL" id="NHZ35079.1"/>
    </source>
</evidence>
<reference evidence="2 3" key="1">
    <citation type="submission" date="2019-09" db="EMBL/GenBank/DDBJ databases">
        <title>Taxonomy of Antarctic Massilia spp.: description of Massilia rubra sp. nov., Massilia aquatica sp. nov., Massilia mucilaginosa sp. nov., Massilia frigida sp. nov. isolated from streams, lakes and regoliths.</title>
        <authorList>
            <person name="Holochova P."/>
            <person name="Sedlacek I."/>
            <person name="Kralova S."/>
            <person name="Maslanova I."/>
            <person name="Busse H.-J."/>
            <person name="Stankova E."/>
            <person name="Vrbovska V."/>
            <person name="Kovarovic V."/>
            <person name="Bartak M."/>
            <person name="Svec P."/>
            <person name="Pantucek R."/>
        </authorList>
    </citation>
    <scope>NUCLEOTIDE SEQUENCE [LARGE SCALE GENOMIC DNA]</scope>
    <source>
        <strain evidence="2 3">CCM 8692</strain>
    </source>
</reference>
<proteinExistence type="predicted"/>
<accession>A0ABX0LM41</accession>
<evidence type="ECO:0000313" key="3">
    <source>
        <dbReference type="Proteomes" id="UP000785613"/>
    </source>
</evidence>
<keyword evidence="3" id="KW-1185">Reference proteome</keyword>
<dbReference type="RefSeq" id="WP_167226048.1">
    <property type="nucleotide sequence ID" value="NZ_VUYU01000009.1"/>
</dbReference>
<evidence type="ECO:0000256" key="1">
    <source>
        <dbReference type="SAM" id="SignalP"/>
    </source>
</evidence>
<organism evidence="2 3">
    <name type="scientific">Massilia rubra</name>
    <dbReference type="NCBI Taxonomy" id="2607910"/>
    <lineage>
        <taxon>Bacteria</taxon>
        <taxon>Pseudomonadati</taxon>
        <taxon>Pseudomonadota</taxon>
        <taxon>Betaproteobacteria</taxon>
        <taxon>Burkholderiales</taxon>
        <taxon>Oxalobacteraceae</taxon>
        <taxon>Telluria group</taxon>
        <taxon>Massilia</taxon>
    </lineage>
</organism>
<protein>
    <submittedName>
        <fullName evidence="2">Uncharacterized protein</fullName>
    </submittedName>
</protein>
<feature type="signal peptide" evidence="1">
    <location>
        <begin position="1"/>
        <end position="19"/>
    </location>
</feature>
<keyword evidence="1" id="KW-0732">Signal</keyword>
<sequence>MRQWMFAIGTMLAASAVCAGEAAGQAGTAPVAQQQQQQGTHPHIAAELLAMVERDQEVRRRQDAARDSESIRAEMIALDAQHEPKIKAILADIGWPGVKAVGAQGNQAMWLLVQHASPALLKQTLPAMKKAARDGELPWSTVALSIDRDLLNDYKKQLYGSQLVINKAGKPELSPVEDESRLDERRASIGLEPIAAYLRRFEAP</sequence>
<dbReference type="Proteomes" id="UP000785613">
    <property type="component" value="Unassembled WGS sequence"/>
</dbReference>
<dbReference type="InterPro" id="IPR046732">
    <property type="entry name" value="DUF6624"/>
</dbReference>
<dbReference type="EMBL" id="VUYU01000009">
    <property type="protein sequence ID" value="NHZ35079.1"/>
    <property type="molecule type" value="Genomic_DNA"/>
</dbReference>
<dbReference type="Pfam" id="PF20329">
    <property type="entry name" value="DUF6624"/>
    <property type="match status" value="1"/>
</dbReference>